<dbReference type="GO" id="GO:0016620">
    <property type="term" value="F:oxidoreductase activity, acting on the aldehyde or oxo group of donors, NAD or NADP as acceptor"/>
    <property type="evidence" value="ECO:0007669"/>
    <property type="project" value="InterPro"/>
</dbReference>
<feature type="non-terminal residue" evidence="2">
    <location>
        <position position="94"/>
    </location>
</feature>
<protein>
    <submittedName>
        <fullName evidence="2">Aldehyde dehydrogenase family protein</fullName>
    </submittedName>
</protein>
<feature type="domain" description="Aldehyde dehydrogenase" evidence="1">
    <location>
        <begin position="1"/>
        <end position="93"/>
    </location>
</feature>
<keyword evidence="3" id="KW-1185">Reference proteome</keyword>
<dbReference type="InterPro" id="IPR016161">
    <property type="entry name" value="Ald_DH/histidinol_DH"/>
</dbReference>
<dbReference type="AlphaFoldDB" id="A0A934VA46"/>
<evidence type="ECO:0000259" key="1">
    <source>
        <dbReference type="Pfam" id="PF00171"/>
    </source>
</evidence>
<dbReference type="Gene3D" id="3.40.309.10">
    <property type="entry name" value="Aldehyde Dehydrogenase, Chain A, domain 2"/>
    <property type="match status" value="1"/>
</dbReference>
<evidence type="ECO:0000313" key="3">
    <source>
        <dbReference type="Proteomes" id="UP000635245"/>
    </source>
</evidence>
<dbReference type="Pfam" id="PF00171">
    <property type="entry name" value="Aldedh"/>
    <property type="match status" value="1"/>
</dbReference>
<comment type="caution">
    <text evidence="2">The sequence shown here is derived from an EMBL/GenBank/DDBJ whole genome shotgun (WGS) entry which is preliminary data.</text>
</comment>
<evidence type="ECO:0000313" key="2">
    <source>
        <dbReference type="EMBL" id="MBK1789523.1"/>
    </source>
</evidence>
<organism evidence="2 3">
    <name type="scientific">Prauserella cavernicola</name>
    <dbReference type="NCBI Taxonomy" id="2800127"/>
    <lineage>
        <taxon>Bacteria</taxon>
        <taxon>Bacillati</taxon>
        <taxon>Actinomycetota</taxon>
        <taxon>Actinomycetes</taxon>
        <taxon>Pseudonocardiales</taxon>
        <taxon>Pseudonocardiaceae</taxon>
        <taxon>Prauserella</taxon>
    </lineage>
</organism>
<gene>
    <name evidence="2" type="ORF">JHE00_34820</name>
</gene>
<feature type="non-terminal residue" evidence="2">
    <location>
        <position position="1"/>
    </location>
</feature>
<reference evidence="2" key="1">
    <citation type="submission" date="2020-12" db="EMBL/GenBank/DDBJ databases">
        <title>Prauserella sp. ASG 168, a novel actinomycete isolated from cave rock.</title>
        <authorList>
            <person name="Suriyachadkun C."/>
        </authorList>
    </citation>
    <scope>NUCLEOTIDE SEQUENCE</scope>
    <source>
        <strain evidence="2">ASG 168</strain>
    </source>
</reference>
<dbReference type="EMBL" id="JAENJH010000085">
    <property type="protein sequence ID" value="MBK1789523.1"/>
    <property type="molecule type" value="Genomic_DNA"/>
</dbReference>
<dbReference type="InterPro" id="IPR016163">
    <property type="entry name" value="Ald_DH_C"/>
</dbReference>
<dbReference type="InterPro" id="IPR015590">
    <property type="entry name" value="Aldehyde_DH_dom"/>
</dbReference>
<sequence>GDPWDPETTVGPMIRPDHRDRVRSFEDDALADGGRVLLRTGPPLPDKGWYVEPVLLGGLPHRAAAVQQEIFGPVAVVVPFAATDVAVRLANDTA</sequence>
<accession>A0A934VA46</accession>
<dbReference type="PANTHER" id="PTHR11699">
    <property type="entry name" value="ALDEHYDE DEHYDROGENASE-RELATED"/>
    <property type="match status" value="1"/>
</dbReference>
<name>A0A934VA46_9PSEU</name>
<dbReference type="Proteomes" id="UP000635245">
    <property type="component" value="Unassembled WGS sequence"/>
</dbReference>
<dbReference type="SUPFAM" id="SSF53720">
    <property type="entry name" value="ALDH-like"/>
    <property type="match status" value="1"/>
</dbReference>
<proteinExistence type="predicted"/>